<evidence type="ECO:0000256" key="1">
    <source>
        <dbReference type="ARBA" id="ARBA00022723"/>
    </source>
</evidence>
<dbReference type="Gene3D" id="3.40.50.1000">
    <property type="entry name" value="HAD superfamily/HAD-like"/>
    <property type="match status" value="1"/>
</dbReference>
<dbReference type="PANTHER" id="PTHR43434">
    <property type="entry name" value="PHOSPHOGLYCOLATE PHOSPHATASE"/>
    <property type="match status" value="1"/>
</dbReference>
<keyword evidence="2" id="KW-0378">Hydrolase</keyword>
<keyword evidence="6" id="KW-1185">Reference proteome</keyword>
<evidence type="ECO:0000256" key="3">
    <source>
        <dbReference type="ARBA" id="ARBA00022842"/>
    </source>
</evidence>
<evidence type="ECO:0000256" key="2">
    <source>
        <dbReference type="ARBA" id="ARBA00022801"/>
    </source>
</evidence>
<dbReference type="PANTHER" id="PTHR43434:SF23">
    <property type="entry name" value="PHOSPHOGLYCOLATE PHOSPHATASE"/>
    <property type="match status" value="1"/>
</dbReference>
<dbReference type="GO" id="GO:0006281">
    <property type="term" value="P:DNA repair"/>
    <property type="evidence" value="ECO:0007669"/>
    <property type="project" value="TreeGrafter"/>
</dbReference>
<name>A0A4Q7Z5H0_9GAMM</name>
<dbReference type="InterPro" id="IPR041492">
    <property type="entry name" value="HAD_2"/>
</dbReference>
<dbReference type="FunFam" id="3.40.50.1000:FF:000022">
    <property type="entry name" value="Phosphoglycolate phosphatase"/>
    <property type="match status" value="1"/>
</dbReference>
<gene>
    <name evidence="5" type="ORF">EV700_1696</name>
</gene>
<protein>
    <submittedName>
        <fullName evidence="5">Phosphoglycolate phosphatase</fullName>
    </submittedName>
</protein>
<organism evidence="5 6">
    <name type="scientific">Fluviicoccus keumensis</name>
    <dbReference type="NCBI Taxonomy" id="1435465"/>
    <lineage>
        <taxon>Bacteria</taxon>
        <taxon>Pseudomonadati</taxon>
        <taxon>Pseudomonadota</taxon>
        <taxon>Gammaproteobacteria</taxon>
        <taxon>Moraxellales</taxon>
        <taxon>Moraxellaceae</taxon>
        <taxon>Fluviicoccus</taxon>
    </lineage>
</organism>
<dbReference type="InterPro" id="IPR036412">
    <property type="entry name" value="HAD-like_sf"/>
</dbReference>
<evidence type="ECO:0000313" key="5">
    <source>
        <dbReference type="EMBL" id="RZU44895.1"/>
    </source>
</evidence>
<reference evidence="5 6" key="1">
    <citation type="submission" date="2019-02" db="EMBL/GenBank/DDBJ databases">
        <title>Genomic Encyclopedia of Type Strains, Phase IV (KMG-IV): sequencing the most valuable type-strain genomes for metagenomic binning, comparative biology and taxonomic classification.</title>
        <authorList>
            <person name="Goeker M."/>
        </authorList>
    </citation>
    <scope>NUCLEOTIDE SEQUENCE [LARGE SCALE GENOMIC DNA]</scope>
    <source>
        <strain evidence="5 6">DSM 105135</strain>
    </source>
</reference>
<proteinExistence type="predicted"/>
<dbReference type="InterPro" id="IPR023214">
    <property type="entry name" value="HAD_sf"/>
</dbReference>
<dbReference type="Proteomes" id="UP000292423">
    <property type="component" value="Unassembled WGS sequence"/>
</dbReference>
<dbReference type="AlphaFoldDB" id="A0A4Q7Z5H0"/>
<dbReference type="Pfam" id="PF13419">
    <property type="entry name" value="HAD_2"/>
    <property type="match status" value="1"/>
</dbReference>
<keyword evidence="1" id="KW-0479">Metal-binding</keyword>
<evidence type="ECO:0000313" key="6">
    <source>
        <dbReference type="Proteomes" id="UP000292423"/>
    </source>
</evidence>
<dbReference type="OrthoDB" id="9776368at2"/>
<dbReference type="InterPro" id="IPR006439">
    <property type="entry name" value="HAD-SF_hydro_IA"/>
</dbReference>
<dbReference type="EMBL" id="SHKX01000012">
    <property type="protein sequence ID" value="RZU44895.1"/>
    <property type="molecule type" value="Genomic_DNA"/>
</dbReference>
<evidence type="ECO:0000256" key="4">
    <source>
        <dbReference type="ARBA" id="ARBA00023277"/>
    </source>
</evidence>
<dbReference type="GO" id="GO:0046872">
    <property type="term" value="F:metal ion binding"/>
    <property type="evidence" value="ECO:0007669"/>
    <property type="project" value="UniProtKB-KW"/>
</dbReference>
<dbReference type="InterPro" id="IPR023198">
    <property type="entry name" value="PGP-like_dom2"/>
</dbReference>
<dbReference type="NCBIfam" id="TIGR01549">
    <property type="entry name" value="HAD-SF-IA-v1"/>
    <property type="match status" value="1"/>
</dbReference>
<dbReference type="NCBIfam" id="TIGR01509">
    <property type="entry name" value="HAD-SF-IA-v3"/>
    <property type="match status" value="1"/>
</dbReference>
<dbReference type="SFLD" id="SFLDS00003">
    <property type="entry name" value="Haloacid_Dehalogenase"/>
    <property type="match status" value="1"/>
</dbReference>
<dbReference type="GO" id="GO:0008967">
    <property type="term" value="F:phosphoglycolate phosphatase activity"/>
    <property type="evidence" value="ECO:0007669"/>
    <property type="project" value="TreeGrafter"/>
</dbReference>
<dbReference type="InterPro" id="IPR050155">
    <property type="entry name" value="HAD-like_hydrolase_sf"/>
</dbReference>
<keyword evidence="3" id="KW-0460">Magnesium</keyword>
<accession>A0A4Q7Z5H0</accession>
<dbReference type="RefSeq" id="WP_130412723.1">
    <property type="nucleotide sequence ID" value="NZ_SHKX01000012.1"/>
</dbReference>
<comment type="caution">
    <text evidence="5">The sequence shown here is derived from an EMBL/GenBank/DDBJ whole genome shotgun (WGS) entry which is preliminary data.</text>
</comment>
<dbReference type="SFLD" id="SFLDG01135">
    <property type="entry name" value="C1.5.6:_HAD__Beta-PGM__Phospha"/>
    <property type="match status" value="1"/>
</dbReference>
<dbReference type="Gene3D" id="1.10.150.240">
    <property type="entry name" value="Putative phosphatase, domain 2"/>
    <property type="match status" value="1"/>
</dbReference>
<dbReference type="SUPFAM" id="SSF56784">
    <property type="entry name" value="HAD-like"/>
    <property type="match status" value="1"/>
</dbReference>
<dbReference type="GO" id="GO:0005829">
    <property type="term" value="C:cytosol"/>
    <property type="evidence" value="ECO:0007669"/>
    <property type="project" value="TreeGrafter"/>
</dbReference>
<dbReference type="SFLD" id="SFLDG01129">
    <property type="entry name" value="C1.5:_HAD__Beta-PGM__Phosphata"/>
    <property type="match status" value="1"/>
</dbReference>
<keyword evidence="4" id="KW-0119">Carbohydrate metabolism</keyword>
<sequence>MSAPNPSYQSVLFDLDGTLVDTAPDFIRVLNQLRARYDRPALPHDVIRAVVSAGARAMVQTGFPEHPVDSPEFSRIRQEFLDLYAQGLADESRLFDGMEGVLGKLEASCIPWGVVTNKPRVYSEPLLAGLSLASRCAVLVCPDDVTRTKPDPEPLYLACRQLPADPLRSVYVGDHIRDIEAGRNAGMKTIAAGWGYVVAGEDPRDWQADLLAWQVKDLNSLLDLN</sequence>